<dbReference type="OrthoDB" id="21095at2759"/>
<dbReference type="InterPro" id="IPR002093">
    <property type="entry name" value="BRCA2_repeat"/>
</dbReference>
<dbReference type="SUPFAM" id="SSF50249">
    <property type="entry name" value="Nucleic acid-binding proteins"/>
    <property type="match status" value="3"/>
</dbReference>
<evidence type="ECO:0000313" key="10">
    <source>
        <dbReference type="Proteomes" id="UP000541444"/>
    </source>
</evidence>
<organism evidence="9 10">
    <name type="scientific">Kingdonia uniflora</name>
    <dbReference type="NCBI Taxonomy" id="39325"/>
    <lineage>
        <taxon>Eukaryota</taxon>
        <taxon>Viridiplantae</taxon>
        <taxon>Streptophyta</taxon>
        <taxon>Embryophyta</taxon>
        <taxon>Tracheophyta</taxon>
        <taxon>Spermatophyta</taxon>
        <taxon>Magnoliopsida</taxon>
        <taxon>Ranunculales</taxon>
        <taxon>Circaeasteraceae</taxon>
        <taxon>Kingdonia</taxon>
    </lineage>
</organism>
<dbReference type="Gene3D" id="2.40.50.140">
    <property type="entry name" value="Nucleic acid-binding proteins"/>
    <property type="match status" value="2"/>
</dbReference>
<feature type="region of interest" description="Disordered" evidence="6">
    <location>
        <begin position="448"/>
        <end position="494"/>
    </location>
</feature>
<dbReference type="Gene3D" id="6.10.70.10">
    <property type="match status" value="1"/>
</dbReference>
<dbReference type="CDD" id="cd04493">
    <property type="entry name" value="BRCA2DBD_OB1"/>
    <property type="match status" value="1"/>
</dbReference>
<sequence length="1134" mass="124019">MQTWQIFSDAGNNHRWVKSGGEESKIEPKQSFKTLIRLENPNSPRLPSIADLLHQGSSKLLENNGGNNESVSMFRTGSGKSVPVKESSISKALSVLGEDGGTNGGSSKLVENNGGGGQSFSMFKTGSGKSVSARQSSITKALSVLGEEGVANGGSSKLMHNNGGNKSSQMFQTALGKQFSVKQSLVVKALSVLGEEDVTDGGPVLTVDSGCSFSNSFFQSGSGKMVNVSSAGLIRAKKLLGIDDNSNQFVDEELDVFGKSAHFEKSGKGCLTDMYTSGYHSKEVLPNVSGSETCKVAHKPPPIMFQSAGGRSISVSNDALQRARSLLGDTELGSSVNEGSESSPLFSFHKDNSRDPASSNKENDPYVSSLLKDPSKSKITTKSCPLPKVPFFKQKKSSTSLQALNSRCNLLKQFDENEPMSIDSSMTPLGRSSGWPLVDISNKVGAASTGHNFTNEKRRLGRQNSISPFKRPRSSGFSTPMKTSFPFPSHGQTDKISTLKTHEDSGFRRKVFARYPFQVQRMAVREFFGGPPSHPDVMENISDKVRYMIADSAETYIFDDASGLDNIGSESFRLMLAQSGASLQYASTEWVKNHYKWIVWKLACYERGYSAKGTWRYLTVSNVREELKYRYEREVNHGHRSALRRILEGDASPTSMVVLCISAIRSIPHLNLKAECAMVPHIDANKFNDTNLHENNIIAKIELTDGWYSIDALLDLPLSKQLVAGKLYVGQKLRIWRAGLCGWAGPIPPLEASKTVALQLHINGTYRAHWADQLGFCKHHGSPLAFSCIKGAGGVVPSTLVGVTRIYPILYKERLADGGSVVRSEQMENKTLQLYNQRRSTIAEGVVSDFPNDIFSYCTDIENASEGEKIFKILESSAEPDVLMAEMSTEQLNSFATYQAKQKAIRESELQKKIEKALEDAGVSERQATQFIRKLELLEGHTYIVSGLIPLSSDSDTIYLQARGSTTTWQPLLPSASASFEPFFSPRKSVSLLSLGEVPLAREFDIAAVIVYVGKVTGHQNKQWVFVTDDSVSGSELQPEGSSNCLLAISFCSPIVDKKSIAPINYTLSGSTVGFSNLVKRARDQINRIWVAEATDNSSYSLYYELPCSSHLKEPVVSAQKWAKISSLVCTIIF</sequence>
<accession>A0A7J7LWH7</accession>
<dbReference type="FunFam" id="2.40.50.140:FF:000262">
    <property type="entry name" value="Protein BREAST CANCER SUSCEPTIBILITY 2 homolog B"/>
    <property type="match status" value="1"/>
</dbReference>
<dbReference type="Pfam" id="PF09103">
    <property type="entry name" value="BRCA-2_OB1"/>
    <property type="match status" value="1"/>
</dbReference>
<dbReference type="GO" id="GO:0003677">
    <property type="term" value="F:DNA binding"/>
    <property type="evidence" value="ECO:0007669"/>
    <property type="project" value="UniProtKB-KW"/>
</dbReference>
<dbReference type="PANTHER" id="PTHR11289">
    <property type="entry name" value="BREAST CANCER TYPE 2 SUSCEPTIBILITY PROTEIN BRCA2"/>
    <property type="match status" value="1"/>
</dbReference>
<evidence type="ECO:0008006" key="11">
    <source>
        <dbReference type="Google" id="ProtNLM"/>
    </source>
</evidence>
<gene>
    <name evidence="9" type="ORF">GIB67_036631</name>
</gene>
<feature type="domain" description="BRCA2 OB1" evidence="7">
    <location>
        <begin position="641"/>
        <end position="778"/>
    </location>
</feature>
<keyword evidence="4" id="KW-0233">DNA recombination</keyword>
<dbReference type="GO" id="GO:0006355">
    <property type="term" value="P:regulation of DNA-templated transcription"/>
    <property type="evidence" value="ECO:0007669"/>
    <property type="project" value="TreeGrafter"/>
</dbReference>
<evidence type="ECO:0000259" key="7">
    <source>
        <dbReference type="Pfam" id="PF09103"/>
    </source>
</evidence>
<dbReference type="GO" id="GO:0000724">
    <property type="term" value="P:double-strand break repair via homologous recombination"/>
    <property type="evidence" value="ECO:0007669"/>
    <property type="project" value="InterPro"/>
</dbReference>
<keyword evidence="1" id="KW-0677">Repeat</keyword>
<comment type="caution">
    <text evidence="9">The sequence shown here is derived from an EMBL/GenBank/DDBJ whole genome shotgun (WGS) entry which is preliminary data.</text>
</comment>
<feature type="domain" description="Breast cancer type 2 susceptibility protein helical" evidence="8">
    <location>
        <begin position="549"/>
        <end position="637"/>
    </location>
</feature>
<evidence type="ECO:0000256" key="6">
    <source>
        <dbReference type="SAM" id="MobiDB-lite"/>
    </source>
</evidence>
<proteinExistence type="predicted"/>
<dbReference type="InterPro" id="IPR015252">
    <property type="entry name" value="BRCA2_hlx"/>
</dbReference>
<dbReference type="InterPro" id="IPR015525">
    <property type="entry name" value="BRCA2"/>
</dbReference>
<dbReference type="PANTHER" id="PTHR11289:SF0">
    <property type="entry name" value="BREAST CANCER TYPE 2 SUSCEPTIBILITY PROTEIN"/>
    <property type="match status" value="1"/>
</dbReference>
<keyword evidence="5" id="KW-0234">DNA repair</keyword>
<dbReference type="Pfam" id="PF09169">
    <property type="entry name" value="BRCA-2_helical"/>
    <property type="match status" value="1"/>
</dbReference>
<dbReference type="InterPro" id="IPR012340">
    <property type="entry name" value="NA-bd_OB-fold"/>
</dbReference>
<evidence type="ECO:0000259" key="8">
    <source>
        <dbReference type="Pfam" id="PF09169"/>
    </source>
</evidence>
<evidence type="ECO:0000256" key="1">
    <source>
        <dbReference type="ARBA" id="ARBA00022737"/>
    </source>
</evidence>
<evidence type="ECO:0000256" key="4">
    <source>
        <dbReference type="ARBA" id="ARBA00023172"/>
    </source>
</evidence>
<protein>
    <recommendedName>
        <fullName evidence="11">Tower domain-containing protein</fullName>
    </recommendedName>
</protein>
<dbReference type="Pfam" id="PF00634">
    <property type="entry name" value="BRCA2"/>
    <property type="match status" value="4"/>
</dbReference>
<evidence type="ECO:0000256" key="2">
    <source>
        <dbReference type="ARBA" id="ARBA00022763"/>
    </source>
</evidence>
<reference evidence="9 10" key="1">
    <citation type="journal article" date="2020" name="IScience">
        <title>Genome Sequencing of the Endangered Kingdonia uniflora (Circaeasteraceae, Ranunculales) Reveals Potential Mechanisms of Evolutionary Specialization.</title>
        <authorList>
            <person name="Sun Y."/>
            <person name="Deng T."/>
            <person name="Zhang A."/>
            <person name="Moore M.J."/>
            <person name="Landis J.B."/>
            <person name="Lin N."/>
            <person name="Zhang H."/>
            <person name="Zhang X."/>
            <person name="Huang J."/>
            <person name="Zhang X."/>
            <person name="Sun H."/>
            <person name="Wang H."/>
        </authorList>
    </citation>
    <scope>NUCLEOTIDE SEQUENCE [LARGE SCALE GENOMIC DNA]</scope>
    <source>
        <strain evidence="9">TB1705</strain>
        <tissue evidence="9">Leaf</tissue>
    </source>
</reference>
<dbReference type="PROSITE" id="PS50138">
    <property type="entry name" value="BRCA2_REPEAT"/>
    <property type="match status" value="2"/>
</dbReference>
<dbReference type="EMBL" id="JACGCM010001948">
    <property type="protein sequence ID" value="KAF6146912.1"/>
    <property type="molecule type" value="Genomic_DNA"/>
</dbReference>
<dbReference type="InterPro" id="IPR036315">
    <property type="entry name" value="BRCA2_hlx_sf"/>
</dbReference>
<evidence type="ECO:0000256" key="5">
    <source>
        <dbReference type="ARBA" id="ARBA00023204"/>
    </source>
</evidence>
<evidence type="ECO:0000256" key="3">
    <source>
        <dbReference type="ARBA" id="ARBA00023125"/>
    </source>
</evidence>
<evidence type="ECO:0000313" key="9">
    <source>
        <dbReference type="EMBL" id="KAF6146912.1"/>
    </source>
</evidence>
<dbReference type="AlphaFoldDB" id="A0A7J7LWH7"/>
<keyword evidence="2" id="KW-0227">DNA damage</keyword>
<feature type="compositionally biased region" description="Polar residues" evidence="6">
    <location>
        <begin position="332"/>
        <end position="345"/>
    </location>
</feature>
<keyword evidence="10" id="KW-1185">Reference proteome</keyword>
<dbReference type="InterPro" id="IPR015187">
    <property type="entry name" value="BRCA2_OB_1"/>
</dbReference>
<name>A0A7J7LWH7_9MAGN</name>
<feature type="region of interest" description="Disordered" evidence="6">
    <location>
        <begin position="331"/>
        <end position="383"/>
    </location>
</feature>
<dbReference type="SUPFAM" id="SSF81872">
    <property type="entry name" value="BRCA2 helical domain"/>
    <property type="match status" value="1"/>
</dbReference>
<keyword evidence="3" id="KW-0238">DNA-binding</keyword>
<dbReference type="Proteomes" id="UP000541444">
    <property type="component" value="Unassembled WGS sequence"/>
</dbReference>
<dbReference type="SUPFAM" id="SSF81878">
    <property type="entry name" value="BRCA2 tower domain"/>
    <property type="match status" value="1"/>
</dbReference>